<proteinExistence type="predicted"/>
<dbReference type="VEuPathDB" id="FungiDB:EYZ11_007536"/>
<organism evidence="3 4">
    <name type="scientific">Aspergillus tanneri</name>
    <dbReference type="NCBI Taxonomy" id="1220188"/>
    <lineage>
        <taxon>Eukaryota</taxon>
        <taxon>Fungi</taxon>
        <taxon>Dikarya</taxon>
        <taxon>Ascomycota</taxon>
        <taxon>Pezizomycotina</taxon>
        <taxon>Eurotiomycetes</taxon>
        <taxon>Eurotiomycetidae</taxon>
        <taxon>Eurotiales</taxon>
        <taxon>Aspergillaceae</taxon>
        <taxon>Aspergillus</taxon>
        <taxon>Aspergillus subgen. Circumdati</taxon>
    </lineage>
</organism>
<reference evidence="2 5" key="2">
    <citation type="submission" date="2019-08" db="EMBL/GenBank/DDBJ databases">
        <title>The genome sequence of a newly discovered highly antifungal drug resistant Aspergillus species, Aspergillus tanneri NIH 1004.</title>
        <authorList>
            <person name="Mounaud S."/>
            <person name="Singh I."/>
            <person name="Joardar V."/>
            <person name="Pakala S."/>
            <person name="Pakala S."/>
            <person name="Venepally P."/>
            <person name="Chung J.K."/>
            <person name="Losada L."/>
            <person name="Nierman W.C."/>
        </authorList>
    </citation>
    <scope>NUCLEOTIDE SEQUENCE [LARGE SCALE GENOMIC DNA]</scope>
    <source>
        <strain evidence="2 5">NIH1004</strain>
    </source>
</reference>
<comment type="caution">
    <text evidence="3">The sequence shown here is derived from an EMBL/GenBank/DDBJ whole genome shotgun (WGS) entry which is preliminary data.</text>
</comment>
<evidence type="ECO:0000313" key="3">
    <source>
        <dbReference type="EMBL" id="THC92975.1"/>
    </source>
</evidence>
<feature type="region of interest" description="Disordered" evidence="1">
    <location>
        <begin position="32"/>
        <end position="98"/>
    </location>
</feature>
<reference evidence="3 4" key="1">
    <citation type="submission" date="2019-03" db="EMBL/GenBank/DDBJ databases">
        <title>The genome sequence of a newly discovered highly antifungal drug resistant Aspergillus species, Aspergillus tanneri NIH 1004.</title>
        <authorList>
            <person name="Mounaud S."/>
            <person name="Singh I."/>
            <person name="Joardar V."/>
            <person name="Pakala S."/>
            <person name="Pakala S."/>
            <person name="Venepally P."/>
            <person name="Hoover J."/>
            <person name="Nierman W."/>
            <person name="Chung J."/>
            <person name="Losada L."/>
        </authorList>
    </citation>
    <scope>NUCLEOTIDE SEQUENCE [LARGE SCALE GENOMIC DNA]</scope>
    <source>
        <strain evidence="3 4">NIH1004</strain>
    </source>
</reference>
<evidence type="ECO:0000313" key="2">
    <source>
        <dbReference type="EMBL" id="KAA8646911.1"/>
    </source>
</evidence>
<name>A0A4S3JD64_9EURO</name>
<accession>A0A4S3JD64</accession>
<dbReference type="OrthoDB" id="5375264at2759"/>
<evidence type="ECO:0000313" key="5">
    <source>
        <dbReference type="Proteomes" id="UP000324241"/>
    </source>
</evidence>
<feature type="compositionally biased region" description="Polar residues" evidence="1">
    <location>
        <begin position="36"/>
        <end position="56"/>
    </location>
</feature>
<sequence>MDIVPTHQSTISATEFTPINKPIIATTDIKLDSEPDNNINMSVNEPSEPATTTPTMTPRKRGHPPKISTTKCDSDSDVSPSKKGKVRGPRRTLGPIPTCLAAASPEDKMILRMRDEEHRGWAELTKAWIDATGIKVGGTTLRMRYTTMKNNFVSVSEEDVPRLLKAKKDVEEKFEQEKWHRITDEIVSQGGEKYAAAVLQKKFKEMSKNPTSITTGDDNDGERDEHGE</sequence>
<dbReference type="RefSeq" id="XP_033426272.1">
    <property type="nucleotide sequence ID" value="XM_033570240.1"/>
</dbReference>
<protein>
    <submittedName>
        <fullName evidence="3">Uncharacterized protein</fullName>
    </submittedName>
</protein>
<gene>
    <name evidence="2" type="ORF">ATNIH1004_005586</name>
    <name evidence="3" type="ORF">EYZ11_007536</name>
</gene>
<dbReference type="STRING" id="1220188.A0A4S3JD64"/>
<dbReference type="Proteomes" id="UP000308092">
    <property type="component" value="Unassembled WGS sequence"/>
</dbReference>
<evidence type="ECO:0000313" key="4">
    <source>
        <dbReference type="Proteomes" id="UP000308092"/>
    </source>
</evidence>
<dbReference type="EMBL" id="SOSA01000295">
    <property type="protein sequence ID" value="THC92975.1"/>
    <property type="molecule type" value="Genomic_DNA"/>
</dbReference>
<evidence type="ECO:0000256" key="1">
    <source>
        <dbReference type="SAM" id="MobiDB-lite"/>
    </source>
</evidence>
<feature type="region of interest" description="Disordered" evidence="1">
    <location>
        <begin position="205"/>
        <end position="228"/>
    </location>
</feature>
<dbReference type="GeneID" id="54328288"/>
<dbReference type="AlphaFoldDB" id="A0A4S3JD64"/>
<dbReference type="Proteomes" id="UP000324241">
    <property type="component" value="Unassembled WGS sequence"/>
</dbReference>
<dbReference type="EMBL" id="QUQM01000004">
    <property type="protein sequence ID" value="KAA8646911.1"/>
    <property type="molecule type" value="Genomic_DNA"/>
</dbReference>
<keyword evidence="4" id="KW-1185">Reference proteome</keyword>